<dbReference type="PROSITE" id="PS50146">
    <property type="entry name" value="DAGK"/>
    <property type="match status" value="1"/>
</dbReference>
<dbReference type="GO" id="GO:0007200">
    <property type="term" value="P:phospholipase C-activating G protein-coupled receptor signaling pathway"/>
    <property type="evidence" value="ECO:0007669"/>
    <property type="project" value="InterPro"/>
</dbReference>
<dbReference type="Gene3D" id="3.40.50.10330">
    <property type="entry name" value="Probable inorganic polyphosphate/atp-NAD kinase, domain 1"/>
    <property type="match status" value="1"/>
</dbReference>
<dbReference type="GO" id="GO:0005524">
    <property type="term" value="F:ATP binding"/>
    <property type="evidence" value="ECO:0007669"/>
    <property type="project" value="UniProtKB-KW"/>
</dbReference>
<accession>A0A5S6QCI4</accession>
<keyword evidence="7 9" id="KW-0067">ATP-binding</keyword>
<dbReference type="Gene3D" id="2.60.200.40">
    <property type="match status" value="1"/>
</dbReference>
<dbReference type="PANTHER" id="PTHR11255">
    <property type="entry name" value="DIACYLGLYCEROL KINASE"/>
    <property type="match status" value="1"/>
</dbReference>
<comment type="similarity">
    <text evidence="2 9">Belongs to the eukaryotic diacylglycerol kinase family.</text>
</comment>
<dbReference type="CDD" id="cd20855">
    <property type="entry name" value="C1_DGK_typeIV_rpt2"/>
    <property type="match status" value="1"/>
</dbReference>
<dbReference type="SMART" id="SM00046">
    <property type="entry name" value="DAGKc"/>
    <property type="match status" value="1"/>
</dbReference>
<dbReference type="STRING" id="70415.A0A5S6QCI4"/>
<keyword evidence="12" id="KW-1185">Reference proteome</keyword>
<dbReference type="AlphaFoldDB" id="A0A5S6QCI4"/>
<dbReference type="CDD" id="cd20802">
    <property type="entry name" value="C1_DGK_typeIV_rpt1"/>
    <property type="match status" value="1"/>
</dbReference>
<comment type="catalytic activity">
    <reaction evidence="1 9">
        <text>a 1,2-diacyl-sn-glycerol + ATP = a 1,2-diacyl-sn-glycero-3-phosphate + ADP + H(+)</text>
        <dbReference type="Rhea" id="RHEA:10272"/>
        <dbReference type="ChEBI" id="CHEBI:15378"/>
        <dbReference type="ChEBI" id="CHEBI:17815"/>
        <dbReference type="ChEBI" id="CHEBI:30616"/>
        <dbReference type="ChEBI" id="CHEBI:58608"/>
        <dbReference type="ChEBI" id="CHEBI:456216"/>
        <dbReference type="EC" id="2.7.1.107"/>
    </reaction>
</comment>
<dbReference type="FunFam" id="2.60.200.40:FF:000012">
    <property type="entry name" value="Diacylglycerol kinase"/>
    <property type="match status" value="1"/>
</dbReference>
<evidence type="ECO:0000313" key="12">
    <source>
        <dbReference type="Proteomes" id="UP000046395"/>
    </source>
</evidence>
<evidence type="ECO:0000256" key="5">
    <source>
        <dbReference type="ARBA" id="ARBA00022741"/>
    </source>
</evidence>
<dbReference type="Proteomes" id="UP000046395">
    <property type="component" value="Unassembled WGS sequence"/>
</dbReference>
<evidence type="ECO:0000256" key="2">
    <source>
        <dbReference type="ARBA" id="ARBA00009280"/>
    </source>
</evidence>
<evidence type="ECO:0000256" key="4">
    <source>
        <dbReference type="ARBA" id="ARBA00022737"/>
    </source>
</evidence>
<dbReference type="InterPro" id="IPR056383">
    <property type="entry name" value="DGKI-like_dom"/>
</dbReference>
<dbReference type="GO" id="GO:0005886">
    <property type="term" value="C:plasma membrane"/>
    <property type="evidence" value="ECO:0007669"/>
    <property type="project" value="TreeGrafter"/>
</dbReference>
<keyword evidence="6 9" id="KW-0418">Kinase</keyword>
<dbReference type="Gene3D" id="3.30.60.20">
    <property type="match status" value="1"/>
</dbReference>
<dbReference type="InterPro" id="IPR000756">
    <property type="entry name" value="Diacylglycerol_kin_accessory"/>
</dbReference>
<dbReference type="InterPro" id="IPR001206">
    <property type="entry name" value="Diacylglycerol_kinase_cat_dom"/>
</dbReference>
<keyword evidence="3 9" id="KW-0808">Transferase</keyword>
<dbReference type="InterPro" id="IPR037607">
    <property type="entry name" value="DGK"/>
</dbReference>
<evidence type="ECO:0000256" key="3">
    <source>
        <dbReference type="ARBA" id="ARBA00022679"/>
    </source>
</evidence>
<name>A0A5S6QCI4_TRIMR</name>
<dbReference type="EC" id="2.7.1.107" evidence="9"/>
<evidence type="ECO:0000256" key="8">
    <source>
        <dbReference type="ARBA" id="ARBA00023043"/>
    </source>
</evidence>
<dbReference type="Pfam" id="PF00609">
    <property type="entry name" value="DAGK_acc"/>
    <property type="match status" value="1"/>
</dbReference>
<keyword evidence="8" id="KW-0040">ANK repeat</keyword>
<protein>
    <recommendedName>
        <fullName evidence="9">Diacylglycerol kinase</fullName>
        <shortName evidence="9">DAG kinase</shortName>
        <ecNumber evidence="9">2.7.1.107</ecNumber>
    </recommendedName>
</protein>
<dbReference type="WBParaSite" id="TMUE_1000004637.1">
    <property type="protein sequence ID" value="TMUE_1000004637.1"/>
    <property type="gene ID" value="WBGene00292762"/>
</dbReference>
<dbReference type="InterPro" id="IPR002219">
    <property type="entry name" value="PKC_DAG/PE"/>
</dbReference>
<keyword evidence="4" id="KW-0677">Repeat</keyword>
<evidence type="ECO:0000256" key="1">
    <source>
        <dbReference type="ARBA" id="ARBA00001383"/>
    </source>
</evidence>
<evidence type="ECO:0000259" key="10">
    <source>
        <dbReference type="PROSITE" id="PS50081"/>
    </source>
</evidence>
<dbReference type="InterPro" id="IPR016064">
    <property type="entry name" value="NAD/diacylglycerol_kinase_sf"/>
</dbReference>
<dbReference type="InterPro" id="IPR017438">
    <property type="entry name" value="ATP-NAD_kinase_N"/>
</dbReference>
<dbReference type="PROSITE" id="PS50081">
    <property type="entry name" value="ZF_DAG_PE_2"/>
    <property type="match status" value="1"/>
</dbReference>
<evidence type="ECO:0000256" key="9">
    <source>
        <dbReference type="RuleBase" id="RU361128"/>
    </source>
</evidence>
<keyword evidence="5 9" id="KW-0547">Nucleotide-binding</keyword>
<dbReference type="SUPFAM" id="SSF111331">
    <property type="entry name" value="NAD kinase/diacylglycerol kinase-like"/>
    <property type="match status" value="1"/>
</dbReference>
<reference evidence="13" key="1">
    <citation type="submission" date="2019-12" db="UniProtKB">
        <authorList>
            <consortium name="WormBaseParasite"/>
        </authorList>
    </citation>
    <scope>IDENTIFICATION</scope>
</reference>
<proteinExistence type="inferred from homology"/>
<dbReference type="PANTHER" id="PTHR11255:SF80">
    <property type="entry name" value="EYE-SPECIFIC DIACYLGLYCEROL KINASE"/>
    <property type="match status" value="1"/>
</dbReference>
<evidence type="ECO:0000313" key="13">
    <source>
        <dbReference type="WBParaSite" id="TMUE_1000004637.1"/>
    </source>
</evidence>
<sequence length="842" mass="94271">MDVTVSTVLKAFITDWQRFHSTLVFSPYGQDVDLIKDCGAGCGTANRQSVDLPKRATDAEESLFLTKEKKLLCRRHSEDHMLGTEKHVVGRSLRMLMSNGSASVDRKSVGAKERMSKYWSESCHPDDHLWDTVTGSAECYVGEKDCRSTGSKLKCCACHLIAHEACLPVLPKKNLKCKSTYGDPWLLGKKVIPNAPMLHHWVHRRTQEGRCLKCGKSFQSKLMGKEMIAITCSWCKASYHNKCKCFDIQLIEQPCDLGALKDVIIPANWINKIPSCRYPPNRRTFSSNASLRRRKRIRKDRIFFVRPIDGLPGSHPIFPLLIFVNIKSGGKKGKKLFEELCWHVNPRQVFELSCGKGPRFALEMYRKCLPRLRIVVCGGDGTVSWVFSCLDGMKIPSSRYPPIAIVPLGTGNDLSQTMGWGSTYFDESISEILSVIVHDSKIVKFDRWFIDVSPNTDVEKPSDEEKAADSLPVSVMNNYFSIGVDAHIALQFHESRTAKPEIHKSRFKNRLVYGSIGTKDLFKRAWKDLSEYITLECDGIDHTGKIKELGLHCLLILNIPKYAGGTMPWGNQASNLVSLGLWAVNNSIPIPKISVPSYEDGRIEVVGFTAASLAALQVGGRGVRIAQCCYLRLATHKVIPVQVDGEPCKLAPSIITISLFCKVPMLKRISDKETEHLSNLGLRTEYAIPRSCPPVWEDKANCSSKVKVSYVSWAAYEKLKSKTTELREHAKCIGIIDAEYDHDLEYLRPVVNGMLLQTKEAVVPDEWFYLDCSGQDEVYHVDKSYEVFTSVTDICELSDGIVIVAVPKRASIARQGSQSTDEQVAFIQNEMSGISVDNVKSS</sequence>
<evidence type="ECO:0000256" key="7">
    <source>
        <dbReference type="ARBA" id="ARBA00022840"/>
    </source>
</evidence>
<dbReference type="Pfam" id="PF00130">
    <property type="entry name" value="C1_1"/>
    <property type="match status" value="1"/>
</dbReference>
<evidence type="ECO:0000256" key="6">
    <source>
        <dbReference type="ARBA" id="ARBA00022777"/>
    </source>
</evidence>
<feature type="domain" description="DAGKc" evidence="11">
    <location>
        <begin position="315"/>
        <end position="455"/>
    </location>
</feature>
<dbReference type="SMART" id="SM00045">
    <property type="entry name" value="DAGKa"/>
    <property type="match status" value="1"/>
</dbReference>
<dbReference type="Pfam" id="PF00781">
    <property type="entry name" value="DAGK_cat"/>
    <property type="match status" value="1"/>
</dbReference>
<organism evidence="12 13">
    <name type="scientific">Trichuris muris</name>
    <name type="common">Mouse whipworm</name>
    <dbReference type="NCBI Taxonomy" id="70415"/>
    <lineage>
        <taxon>Eukaryota</taxon>
        <taxon>Metazoa</taxon>
        <taxon>Ecdysozoa</taxon>
        <taxon>Nematoda</taxon>
        <taxon>Enoplea</taxon>
        <taxon>Dorylaimia</taxon>
        <taxon>Trichinellida</taxon>
        <taxon>Trichuridae</taxon>
        <taxon>Trichuris</taxon>
    </lineage>
</organism>
<feature type="domain" description="Phorbol-ester/DAG-type" evidence="10">
    <location>
        <begin position="198"/>
        <end position="255"/>
    </location>
</feature>
<evidence type="ECO:0000259" key="11">
    <source>
        <dbReference type="PROSITE" id="PS50146"/>
    </source>
</evidence>
<dbReference type="Pfam" id="PF23578">
    <property type="entry name" value="DGKI"/>
    <property type="match status" value="1"/>
</dbReference>
<dbReference type="GO" id="GO:0004143">
    <property type="term" value="F:ATP-dependent diacylglycerol kinase activity"/>
    <property type="evidence" value="ECO:0007669"/>
    <property type="project" value="UniProtKB-EC"/>
</dbReference>